<dbReference type="InterPro" id="IPR011992">
    <property type="entry name" value="EF-hand-dom_pair"/>
</dbReference>
<proteinExistence type="predicted"/>
<dbReference type="AlphaFoldDB" id="A0A8B8CAA3"/>
<dbReference type="InterPro" id="IPR002048">
    <property type="entry name" value="EF_hand_dom"/>
</dbReference>
<protein>
    <submittedName>
        <fullName evidence="5">Uncharacterized protein LOC111117698</fullName>
    </submittedName>
</protein>
<dbReference type="SMART" id="SM00054">
    <property type="entry name" value="EFh"/>
    <property type="match status" value="2"/>
</dbReference>
<feature type="domain" description="EF-hand" evidence="3">
    <location>
        <begin position="109"/>
        <end position="144"/>
    </location>
</feature>
<evidence type="ECO:0000256" key="2">
    <source>
        <dbReference type="SAM" id="SignalP"/>
    </source>
</evidence>
<evidence type="ECO:0000256" key="1">
    <source>
        <dbReference type="ARBA" id="ARBA00022837"/>
    </source>
</evidence>
<accession>A0A8B8CAA3</accession>
<dbReference type="RefSeq" id="XP_022312570.1">
    <property type="nucleotide sequence ID" value="XM_022456862.1"/>
</dbReference>
<reference evidence="5" key="1">
    <citation type="submission" date="2025-08" db="UniProtKB">
        <authorList>
            <consortium name="RefSeq"/>
        </authorList>
    </citation>
    <scope>IDENTIFICATION</scope>
    <source>
        <tissue evidence="5">Whole sample</tissue>
    </source>
</reference>
<feature type="chain" id="PRO_5034726599" evidence="2">
    <location>
        <begin position="23"/>
        <end position="148"/>
    </location>
</feature>
<evidence type="ECO:0000313" key="5">
    <source>
        <dbReference type="RefSeq" id="XP_022312570.1"/>
    </source>
</evidence>
<keyword evidence="1" id="KW-0106">Calcium</keyword>
<name>A0A8B8CAA3_CRAVI</name>
<dbReference type="GO" id="GO:0005509">
    <property type="term" value="F:calcium ion binding"/>
    <property type="evidence" value="ECO:0007669"/>
    <property type="project" value="InterPro"/>
</dbReference>
<dbReference type="KEGG" id="cvn:111117698"/>
<dbReference type="Proteomes" id="UP000694844">
    <property type="component" value="Chromosome 10"/>
</dbReference>
<dbReference type="SUPFAM" id="SSF47473">
    <property type="entry name" value="EF-hand"/>
    <property type="match status" value="1"/>
</dbReference>
<dbReference type="CDD" id="cd00051">
    <property type="entry name" value="EFh"/>
    <property type="match status" value="1"/>
</dbReference>
<dbReference type="InterPro" id="IPR018247">
    <property type="entry name" value="EF_Hand_1_Ca_BS"/>
</dbReference>
<gene>
    <name evidence="5" type="primary">LOC111117698</name>
</gene>
<dbReference type="Pfam" id="PF13499">
    <property type="entry name" value="EF-hand_7"/>
    <property type="match status" value="1"/>
</dbReference>
<keyword evidence="4" id="KW-1185">Reference proteome</keyword>
<dbReference type="OrthoDB" id="6145873at2759"/>
<organism evidence="4 5">
    <name type="scientific">Crassostrea virginica</name>
    <name type="common">Eastern oyster</name>
    <dbReference type="NCBI Taxonomy" id="6565"/>
    <lineage>
        <taxon>Eukaryota</taxon>
        <taxon>Metazoa</taxon>
        <taxon>Spiralia</taxon>
        <taxon>Lophotrochozoa</taxon>
        <taxon>Mollusca</taxon>
        <taxon>Bivalvia</taxon>
        <taxon>Autobranchia</taxon>
        <taxon>Pteriomorphia</taxon>
        <taxon>Ostreida</taxon>
        <taxon>Ostreoidea</taxon>
        <taxon>Ostreidae</taxon>
        <taxon>Crassostrea</taxon>
    </lineage>
</organism>
<keyword evidence="2" id="KW-0732">Signal</keyword>
<dbReference type="PROSITE" id="PS00018">
    <property type="entry name" value="EF_HAND_1"/>
    <property type="match status" value="1"/>
</dbReference>
<evidence type="ECO:0000259" key="3">
    <source>
        <dbReference type="PROSITE" id="PS50222"/>
    </source>
</evidence>
<dbReference type="PROSITE" id="PS50222">
    <property type="entry name" value="EF_HAND_2"/>
    <property type="match status" value="1"/>
</dbReference>
<dbReference type="Gene3D" id="1.10.238.10">
    <property type="entry name" value="EF-hand"/>
    <property type="match status" value="1"/>
</dbReference>
<sequence>MNSTVIPAVLLVCLMVLDLAAAQWEVSGGISATNSGAVKAEVKVTFKWGKRKSRSTREEVFDVMLYMVNTQTGSSVRLNPCDFALYDQDGDMEVTIKDFDLMFAQMEKDQHRLIEQLFNELDRDHDGKISLMEFEKMKRHVISKKSCS</sequence>
<evidence type="ECO:0000313" key="4">
    <source>
        <dbReference type="Proteomes" id="UP000694844"/>
    </source>
</evidence>
<feature type="signal peptide" evidence="2">
    <location>
        <begin position="1"/>
        <end position="22"/>
    </location>
</feature>
<dbReference type="GeneID" id="111117698"/>